<dbReference type="AlphaFoldDB" id="A0A0B1TID2"/>
<evidence type="ECO:0000313" key="7">
    <source>
        <dbReference type="EMBL" id="KHJ97019.1"/>
    </source>
</evidence>
<dbReference type="PROSITE" id="PS51285">
    <property type="entry name" value="AGC_KINASE_CTER"/>
    <property type="match status" value="1"/>
</dbReference>
<keyword evidence="1" id="KW-0723">Serine/threonine-protein kinase</keyword>
<organism evidence="7 8">
    <name type="scientific">Oesophagostomum dentatum</name>
    <name type="common">Nodular worm</name>
    <dbReference type="NCBI Taxonomy" id="61180"/>
    <lineage>
        <taxon>Eukaryota</taxon>
        <taxon>Metazoa</taxon>
        <taxon>Ecdysozoa</taxon>
        <taxon>Nematoda</taxon>
        <taxon>Chromadorea</taxon>
        <taxon>Rhabditida</taxon>
        <taxon>Rhabditina</taxon>
        <taxon>Rhabditomorpha</taxon>
        <taxon>Strongyloidea</taxon>
        <taxon>Strongylidae</taxon>
        <taxon>Oesophagostomum</taxon>
    </lineage>
</organism>
<dbReference type="InterPro" id="IPR011009">
    <property type="entry name" value="Kinase-like_dom_sf"/>
</dbReference>
<dbReference type="EMBL" id="KN549538">
    <property type="protein sequence ID" value="KHJ97019.1"/>
    <property type="molecule type" value="Genomic_DNA"/>
</dbReference>
<dbReference type="Gene3D" id="1.10.510.10">
    <property type="entry name" value="Transferase(Phosphotransferase) domain 1"/>
    <property type="match status" value="1"/>
</dbReference>
<reference evidence="7 8" key="1">
    <citation type="submission" date="2014-03" db="EMBL/GenBank/DDBJ databases">
        <title>Draft genome of the hookworm Oesophagostomum dentatum.</title>
        <authorList>
            <person name="Mitreva M."/>
        </authorList>
    </citation>
    <scope>NUCLEOTIDE SEQUENCE [LARGE SCALE GENOMIC DNA]</scope>
    <source>
        <strain evidence="7 8">OD-Hann</strain>
    </source>
</reference>
<evidence type="ECO:0000259" key="6">
    <source>
        <dbReference type="PROSITE" id="PS51285"/>
    </source>
</evidence>
<dbReference type="InterPro" id="IPR000961">
    <property type="entry name" value="AGC-kinase_C"/>
</dbReference>
<evidence type="ECO:0000313" key="8">
    <source>
        <dbReference type="Proteomes" id="UP000053660"/>
    </source>
</evidence>
<dbReference type="OrthoDB" id="63267at2759"/>
<evidence type="ECO:0000256" key="4">
    <source>
        <dbReference type="ARBA" id="ARBA00022777"/>
    </source>
</evidence>
<keyword evidence="5" id="KW-0067">ATP-binding</keyword>
<dbReference type="SMART" id="SM00133">
    <property type="entry name" value="S_TK_X"/>
    <property type="match status" value="1"/>
</dbReference>
<dbReference type="InterPro" id="IPR017892">
    <property type="entry name" value="Pkinase_C"/>
</dbReference>
<gene>
    <name evidence="7" type="ORF">OESDEN_03010</name>
</gene>
<keyword evidence="3" id="KW-0547">Nucleotide-binding</keyword>
<evidence type="ECO:0000256" key="1">
    <source>
        <dbReference type="ARBA" id="ARBA00022527"/>
    </source>
</evidence>
<name>A0A0B1TID2_OESDE</name>
<protein>
    <submittedName>
        <fullName evidence="7">Protein kinase domain protein</fullName>
    </submittedName>
</protein>
<keyword evidence="4 7" id="KW-0418">Kinase</keyword>
<feature type="domain" description="AGC-kinase C-terminal" evidence="6">
    <location>
        <begin position="64"/>
        <end position="142"/>
    </location>
</feature>
<dbReference type="PANTHER" id="PTHR24351">
    <property type="entry name" value="RIBOSOMAL PROTEIN S6 KINASE"/>
    <property type="match status" value="1"/>
</dbReference>
<evidence type="ECO:0000256" key="3">
    <source>
        <dbReference type="ARBA" id="ARBA00022741"/>
    </source>
</evidence>
<dbReference type="Proteomes" id="UP000053660">
    <property type="component" value="Unassembled WGS sequence"/>
</dbReference>
<dbReference type="Pfam" id="PF00433">
    <property type="entry name" value="Pkinase_C"/>
    <property type="match status" value="1"/>
</dbReference>
<accession>A0A0B1TID2</accession>
<keyword evidence="8" id="KW-1185">Reference proteome</keyword>
<dbReference type="Gene3D" id="3.30.200.20">
    <property type="entry name" value="Phosphorylase Kinase, domain 1"/>
    <property type="match status" value="1"/>
</dbReference>
<dbReference type="GO" id="GO:0005524">
    <property type="term" value="F:ATP binding"/>
    <property type="evidence" value="ECO:0007669"/>
    <property type="project" value="UniProtKB-KW"/>
</dbReference>
<sequence>MDDGYTPGSIASLCTFRIPKKLVTAATGPVNGQCLTQGFDLGTHYRLGGGPDDALEVCQQPFFKPIDWEKLYRKEIEPPYKPSVQSETDTSYFDKEFTTAPVQLTPPPVRSGPLATVDELDEMQSNFTQFSFHNTLDSSLREASEMME</sequence>
<dbReference type="SUPFAM" id="SSF56112">
    <property type="entry name" value="Protein kinase-like (PK-like)"/>
    <property type="match status" value="1"/>
</dbReference>
<evidence type="ECO:0000256" key="5">
    <source>
        <dbReference type="ARBA" id="ARBA00022840"/>
    </source>
</evidence>
<evidence type="ECO:0000256" key="2">
    <source>
        <dbReference type="ARBA" id="ARBA00022679"/>
    </source>
</evidence>
<keyword evidence="2" id="KW-0808">Transferase</keyword>
<dbReference type="GO" id="GO:0004674">
    <property type="term" value="F:protein serine/threonine kinase activity"/>
    <property type="evidence" value="ECO:0007669"/>
    <property type="project" value="UniProtKB-KW"/>
</dbReference>
<proteinExistence type="predicted"/>